<dbReference type="EMBL" id="MTYJ01000043">
    <property type="protein sequence ID" value="OQV19019.1"/>
    <property type="molecule type" value="Genomic_DNA"/>
</dbReference>
<keyword evidence="4" id="KW-0808">Transferase</keyword>
<dbReference type="InterPro" id="IPR002659">
    <property type="entry name" value="Glyco_trans_31"/>
</dbReference>
<keyword evidence="5" id="KW-0812">Transmembrane</keyword>
<keyword evidence="7" id="KW-1133">Transmembrane helix</keyword>
<name>A0A1W0WUX9_HYPEX</name>
<dbReference type="PANTHER" id="PTHR11214">
    <property type="entry name" value="BETA-1,3-N-ACETYLGLUCOSAMINYLTRANSFERASE"/>
    <property type="match status" value="1"/>
</dbReference>
<evidence type="ECO:0000256" key="6">
    <source>
        <dbReference type="ARBA" id="ARBA00022968"/>
    </source>
</evidence>
<keyword evidence="8 10" id="KW-0333">Golgi apparatus</keyword>
<comment type="similarity">
    <text evidence="2 10">Belongs to the glycosyltransferase 31 family.</text>
</comment>
<keyword evidence="9" id="KW-0472">Membrane</keyword>
<dbReference type="Gene3D" id="3.90.550.50">
    <property type="match status" value="1"/>
</dbReference>
<dbReference type="GO" id="GO:0016758">
    <property type="term" value="F:hexosyltransferase activity"/>
    <property type="evidence" value="ECO:0007669"/>
    <property type="project" value="InterPro"/>
</dbReference>
<protein>
    <recommendedName>
        <fullName evidence="10">Hexosyltransferase</fullName>
        <ecNumber evidence="10">2.4.1.-</ecNumber>
    </recommendedName>
</protein>
<comment type="subcellular location">
    <subcellularLocation>
        <location evidence="1 10">Golgi apparatus membrane</location>
        <topology evidence="1 10">Single-pass type II membrane protein</topology>
    </subcellularLocation>
</comment>
<evidence type="ECO:0000256" key="10">
    <source>
        <dbReference type="RuleBase" id="RU363063"/>
    </source>
</evidence>
<organism evidence="12 13">
    <name type="scientific">Hypsibius exemplaris</name>
    <name type="common">Freshwater tardigrade</name>
    <dbReference type="NCBI Taxonomy" id="2072580"/>
    <lineage>
        <taxon>Eukaryota</taxon>
        <taxon>Metazoa</taxon>
        <taxon>Ecdysozoa</taxon>
        <taxon>Tardigrada</taxon>
        <taxon>Eutardigrada</taxon>
        <taxon>Parachela</taxon>
        <taxon>Hypsibioidea</taxon>
        <taxon>Hypsibiidae</taxon>
        <taxon>Hypsibius</taxon>
    </lineage>
</organism>
<keyword evidence="13" id="KW-1185">Reference proteome</keyword>
<dbReference type="OrthoDB" id="5512589at2759"/>
<evidence type="ECO:0000313" key="12">
    <source>
        <dbReference type="EMBL" id="OQV19019.1"/>
    </source>
</evidence>
<evidence type="ECO:0000256" key="2">
    <source>
        <dbReference type="ARBA" id="ARBA00008661"/>
    </source>
</evidence>
<dbReference type="GO" id="GO:0006493">
    <property type="term" value="P:protein O-linked glycosylation"/>
    <property type="evidence" value="ECO:0007669"/>
    <property type="project" value="TreeGrafter"/>
</dbReference>
<dbReference type="EC" id="2.4.1.-" evidence="10"/>
<evidence type="ECO:0000256" key="7">
    <source>
        <dbReference type="ARBA" id="ARBA00022989"/>
    </source>
</evidence>
<feature type="signal peptide" evidence="11">
    <location>
        <begin position="1"/>
        <end position="21"/>
    </location>
</feature>
<dbReference type="Proteomes" id="UP000192578">
    <property type="component" value="Unassembled WGS sequence"/>
</dbReference>
<evidence type="ECO:0000256" key="1">
    <source>
        <dbReference type="ARBA" id="ARBA00004323"/>
    </source>
</evidence>
<dbReference type="AlphaFoldDB" id="A0A1W0WUX9"/>
<evidence type="ECO:0000256" key="9">
    <source>
        <dbReference type="ARBA" id="ARBA00023136"/>
    </source>
</evidence>
<evidence type="ECO:0000313" key="13">
    <source>
        <dbReference type="Proteomes" id="UP000192578"/>
    </source>
</evidence>
<accession>A0A1W0WUX9</accession>
<dbReference type="PANTHER" id="PTHR11214:SF3">
    <property type="entry name" value="BETA-1,3-GALACTOSYLTRANSFERASE 6"/>
    <property type="match status" value="1"/>
</dbReference>
<keyword evidence="6" id="KW-0735">Signal-anchor</keyword>
<evidence type="ECO:0000256" key="11">
    <source>
        <dbReference type="SAM" id="SignalP"/>
    </source>
</evidence>
<gene>
    <name evidence="12" type="ORF">BV898_06876</name>
</gene>
<reference evidence="13" key="1">
    <citation type="submission" date="2017-01" db="EMBL/GenBank/DDBJ databases">
        <title>Comparative genomics of anhydrobiosis in the tardigrade Hypsibius dujardini.</title>
        <authorList>
            <person name="Yoshida Y."/>
            <person name="Koutsovoulos G."/>
            <person name="Laetsch D."/>
            <person name="Stevens L."/>
            <person name="Kumar S."/>
            <person name="Horikawa D."/>
            <person name="Ishino K."/>
            <person name="Komine S."/>
            <person name="Tomita M."/>
            <person name="Blaxter M."/>
            <person name="Arakawa K."/>
        </authorList>
    </citation>
    <scope>NUCLEOTIDE SEQUENCE [LARGE SCALE GENOMIC DNA]</scope>
    <source>
        <strain evidence="13">Z151</strain>
    </source>
</reference>
<keyword evidence="3 10" id="KW-0328">Glycosyltransferase</keyword>
<sequence>MELSIVALAVILLPQFLSGDGKNVHKVTKTRREFEEEIGIKEPSIDPSSAVNARGRSPYLVLIVISRPEALHERMAIRRTWTKSADSCGIKIIFAFGGFFKLKSLRDDLAAEEAAFKDVLQFDHLRDRYYATYSLVLHALHWARRNHPGAKFFGKANDDVWINFPRLVEFLARPARAKDFILGHFVDSSSQIATELYEDFSMITDAEPIMFAVGHLWIVPVYTLEKVLRVASVLAPNATLVADIVITGEFRRYRKIVASNVADYVNLWDLSEKPGCTVRNYTLLHGVFSQQKYDFDSLLCLSSLTCPSRER</sequence>
<comment type="caution">
    <text evidence="12">The sequence shown here is derived from an EMBL/GenBank/DDBJ whole genome shotgun (WGS) entry which is preliminary data.</text>
</comment>
<evidence type="ECO:0000256" key="5">
    <source>
        <dbReference type="ARBA" id="ARBA00022692"/>
    </source>
</evidence>
<evidence type="ECO:0000256" key="3">
    <source>
        <dbReference type="ARBA" id="ARBA00022676"/>
    </source>
</evidence>
<evidence type="ECO:0000256" key="4">
    <source>
        <dbReference type="ARBA" id="ARBA00022679"/>
    </source>
</evidence>
<proteinExistence type="inferred from homology"/>
<dbReference type="Pfam" id="PF01762">
    <property type="entry name" value="Galactosyl_T"/>
    <property type="match status" value="1"/>
</dbReference>
<keyword evidence="11" id="KW-0732">Signal</keyword>
<evidence type="ECO:0000256" key="8">
    <source>
        <dbReference type="ARBA" id="ARBA00023034"/>
    </source>
</evidence>
<feature type="chain" id="PRO_5010722555" description="Hexosyltransferase" evidence="11">
    <location>
        <begin position="22"/>
        <end position="311"/>
    </location>
</feature>
<dbReference type="GO" id="GO:0000139">
    <property type="term" value="C:Golgi membrane"/>
    <property type="evidence" value="ECO:0007669"/>
    <property type="project" value="UniProtKB-SubCell"/>
</dbReference>